<evidence type="ECO:0000256" key="6">
    <source>
        <dbReference type="ARBA" id="ARBA00023136"/>
    </source>
</evidence>
<evidence type="ECO:0000256" key="1">
    <source>
        <dbReference type="ARBA" id="ARBA00004651"/>
    </source>
</evidence>
<keyword evidence="3" id="KW-1003">Cell membrane</keyword>
<keyword evidence="5 7" id="KW-1133">Transmembrane helix</keyword>
<organism evidence="9">
    <name type="scientific">marine sediment metagenome</name>
    <dbReference type="NCBI Taxonomy" id="412755"/>
    <lineage>
        <taxon>unclassified sequences</taxon>
        <taxon>metagenomes</taxon>
        <taxon>ecological metagenomes</taxon>
    </lineage>
</organism>
<dbReference type="Gene3D" id="1.10.3720.10">
    <property type="entry name" value="MetI-like"/>
    <property type="match status" value="1"/>
</dbReference>
<reference evidence="9" key="1">
    <citation type="journal article" date="2014" name="Front. Microbiol.">
        <title>High frequency of phylogenetically diverse reductive dehalogenase-homologous genes in deep subseafloor sedimentary metagenomes.</title>
        <authorList>
            <person name="Kawai M."/>
            <person name="Futagami T."/>
            <person name="Toyoda A."/>
            <person name="Takaki Y."/>
            <person name="Nishi S."/>
            <person name="Hori S."/>
            <person name="Arai W."/>
            <person name="Tsubouchi T."/>
            <person name="Morono Y."/>
            <person name="Uchiyama I."/>
            <person name="Ito T."/>
            <person name="Fujiyama A."/>
            <person name="Inagaki F."/>
            <person name="Takami H."/>
        </authorList>
    </citation>
    <scope>NUCLEOTIDE SEQUENCE</scope>
    <source>
        <strain evidence="9">Expedition CK06-06</strain>
    </source>
</reference>
<keyword evidence="2" id="KW-0813">Transport</keyword>
<dbReference type="InterPro" id="IPR035906">
    <property type="entry name" value="MetI-like_sf"/>
</dbReference>
<dbReference type="EMBL" id="BART01012152">
    <property type="protein sequence ID" value="GAG77514.1"/>
    <property type="molecule type" value="Genomic_DNA"/>
</dbReference>
<feature type="non-terminal residue" evidence="9">
    <location>
        <position position="232"/>
    </location>
</feature>
<feature type="transmembrane region" description="Helical" evidence="7">
    <location>
        <begin position="125"/>
        <end position="145"/>
    </location>
</feature>
<dbReference type="SUPFAM" id="SSF161098">
    <property type="entry name" value="MetI-like"/>
    <property type="match status" value="1"/>
</dbReference>
<dbReference type="GO" id="GO:0055085">
    <property type="term" value="P:transmembrane transport"/>
    <property type="evidence" value="ECO:0007669"/>
    <property type="project" value="InterPro"/>
</dbReference>
<evidence type="ECO:0000256" key="2">
    <source>
        <dbReference type="ARBA" id="ARBA00022448"/>
    </source>
</evidence>
<feature type="domain" description="ABC transmembrane type-1" evidence="8">
    <location>
        <begin position="86"/>
        <end position="232"/>
    </location>
</feature>
<dbReference type="Pfam" id="PF00528">
    <property type="entry name" value="BPD_transp_1"/>
    <property type="match status" value="1"/>
</dbReference>
<gene>
    <name evidence="9" type="ORF">S01H4_25519</name>
</gene>
<proteinExistence type="predicted"/>
<protein>
    <recommendedName>
        <fullName evidence="8">ABC transmembrane type-1 domain-containing protein</fullName>
    </recommendedName>
</protein>
<evidence type="ECO:0000256" key="3">
    <source>
        <dbReference type="ARBA" id="ARBA00022475"/>
    </source>
</evidence>
<evidence type="ECO:0000256" key="7">
    <source>
        <dbReference type="SAM" id="Phobius"/>
    </source>
</evidence>
<dbReference type="PANTHER" id="PTHR43386:SF1">
    <property type="entry name" value="D,D-DIPEPTIDE TRANSPORT SYSTEM PERMEASE PROTEIN DDPC-RELATED"/>
    <property type="match status" value="1"/>
</dbReference>
<dbReference type="Pfam" id="PF12911">
    <property type="entry name" value="OppC_N"/>
    <property type="match status" value="1"/>
</dbReference>
<keyword evidence="4 7" id="KW-0812">Transmembrane</keyword>
<accession>X1A707</accession>
<comment type="caution">
    <text evidence="9">The sequence shown here is derived from an EMBL/GenBank/DDBJ whole genome shotgun (WGS) entry which is preliminary data.</text>
</comment>
<keyword evidence="6 7" id="KW-0472">Membrane</keyword>
<feature type="transmembrane region" description="Helical" evidence="7">
    <location>
        <begin position="28"/>
        <end position="47"/>
    </location>
</feature>
<comment type="subcellular location">
    <subcellularLocation>
        <location evidence="1">Cell membrane</location>
        <topology evidence="1">Multi-pass membrane protein</topology>
    </subcellularLocation>
</comment>
<evidence type="ECO:0000259" key="8">
    <source>
        <dbReference type="PROSITE" id="PS50928"/>
    </source>
</evidence>
<dbReference type="PROSITE" id="PS50928">
    <property type="entry name" value="ABC_TM1"/>
    <property type="match status" value="1"/>
</dbReference>
<dbReference type="GO" id="GO:0005886">
    <property type="term" value="C:plasma membrane"/>
    <property type="evidence" value="ECO:0007669"/>
    <property type="project" value="UniProtKB-SubCell"/>
</dbReference>
<dbReference type="CDD" id="cd06261">
    <property type="entry name" value="TM_PBP2"/>
    <property type="match status" value="1"/>
</dbReference>
<dbReference type="AlphaFoldDB" id="X1A707"/>
<sequence>MMIMAKRLKKFFNSQAFQNFIKSKNIKISFIIFFIMIFASIFADYIAPEGYNYQELSKRLEPPSLKYPLGTDYLGRSIFSRAIHGSRVIFYISIVCIMISTTIGVSLGLISGFYGGIVDDIIMRLTDMMLAFPTILLGIAILAIIGAGLENAMIAVGISAIAPYIRLVRGQVLAEREKLYVESSIALGGSSIHIITPPILGNILSPVLVQSAFTIANSIVMVASFGFIGIGA</sequence>
<evidence type="ECO:0000256" key="5">
    <source>
        <dbReference type="ARBA" id="ARBA00022989"/>
    </source>
</evidence>
<dbReference type="InterPro" id="IPR050366">
    <property type="entry name" value="BP-dependent_transpt_permease"/>
</dbReference>
<evidence type="ECO:0000256" key="4">
    <source>
        <dbReference type="ARBA" id="ARBA00022692"/>
    </source>
</evidence>
<dbReference type="InterPro" id="IPR025966">
    <property type="entry name" value="OppC_N"/>
</dbReference>
<dbReference type="InterPro" id="IPR000515">
    <property type="entry name" value="MetI-like"/>
</dbReference>
<name>X1A707_9ZZZZ</name>
<evidence type="ECO:0000313" key="9">
    <source>
        <dbReference type="EMBL" id="GAG77514.1"/>
    </source>
</evidence>
<feature type="transmembrane region" description="Helical" evidence="7">
    <location>
        <begin position="88"/>
        <end position="113"/>
    </location>
</feature>
<dbReference type="PANTHER" id="PTHR43386">
    <property type="entry name" value="OLIGOPEPTIDE TRANSPORT SYSTEM PERMEASE PROTEIN APPC"/>
    <property type="match status" value="1"/>
</dbReference>
<feature type="transmembrane region" description="Helical" evidence="7">
    <location>
        <begin position="207"/>
        <end position="230"/>
    </location>
</feature>